<dbReference type="EMBL" id="SWJZ01000050">
    <property type="protein sequence ID" value="TKD17937.1"/>
    <property type="molecule type" value="Genomic_DNA"/>
</dbReference>
<accession>A0A4U1JPJ8</accession>
<sequence>MGVFMLSGSDNDTKLVRFESKSVGSKTTIVITIEAIDLSTAGWALRSLDEVQKEQAARSKKAPKPAPKG</sequence>
<dbReference type="Proteomes" id="UP000310597">
    <property type="component" value="Unassembled WGS sequence"/>
</dbReference>
<dbReference type="RefSeq" id="WP_136907085.1">
    <property type="nucleotide sequence ID" value="NZ_SWJZ01000050.1"/>
</dbReference>
<comment type="caution">
    <text evidence="1">The sequence shown here is derived from an EMBL/GenBank/DDBJ whole genome shotgun (WGS) entry which is preliminary data.</text>
</comment>
<reference evidence="1 2" key="1">
    <citation type="submission" date="2019-04" db="EMBL/GenBank/DDBJ databases">
        <title>Draft Whole-Genome sequence of the purple photosynthetic bacterium Rhodobacter capsulatus SP108 with an indigenous class A beta-lactamase.</title>
        <authorList>
            <person name="Robertson S."/>
            <person name="Meyer T.E."/>
            <person name="Kyndt J.A."/>
        </authorList>
    </citation>
    <scope>NUCLEOTIDE SEQUENCE [LARGE SCALE GENOMIC DNA]</scope>
    <source>
        <strain evidence="1 2">SP108</strain>
    </source>
</reference>
<evidence type="ECO:0000313" key="2">
    <source>
        <dbReference type="Proteomes" id="UP000310597"/>
    </source>
</evidence>
<name>A0A4U1JPJ8_RHOCA</name>
<protein>
    <submittedName>
        <fullName evidence="1">Uncharacterized protein</fullName>
    </submittedName>
</protein>
<evidence type="ECO:0000313" key="1">
    <source>
        <dbReference type="EMBL" id="TKD17937.1"/>
    </source>
</evidence>
<organism evidence="1 2">
    <name type="scientific">Rhodobacter capsulatus</name>
    <name type="common">Rhodopseudomonas capsulata</name>
    <dbReference type="NCBI Taxonomy" id="1061"/>
    <lineage>
        <taxon>Bacteria</taxon>
        <taxon>Pseudomonadati</taxon>
        <taxon>Pseudomonadota</taxon>
        <taxon>Alphaproteobacteria</taxon>
        <taxon>Rhodobacterales</taxon>
        <taxon>Rhodobacter group</taxon>
        <taxon>Rhodobacter</taxon>
    </lineage>
</organism>
<gene>
    <name evidence="1" type="ORF">FBT96_12395</name>
</gene>
<proteinExistence type="predicted"/>
<dbReference type="AlphaFoldDB" id="A0A4U1JPJ8"/>